<feature type="region of interest" description="Disordered" evidence="1">
    <location>
        <begin position="1"/>
        <end position="80"/>
    </location>
</feature>
<dbReference type="GeneID" id="5002720"/>
<organism evidence="3 4">
    <name type="scientific">Ostreococcus lucimarinus (strain CCE9901)</name>
    <dbReference type="NCBI Taxonomy" id="436017"/>
    <lineage>
        <taxon>Eukaryota</taxon>
        <taxon>Viridiplantae</taxon>
        <taxon>Chlorophyta</taxon>
        <taxon>Mamiellophyceae</taxon>
        <taxon>Mamiellales</taxon>
        <taxon>Bathycoccaceae</taxon>
        <taxon>Ostreococcus</taxon>
    </lineage>
</organism>
<evidence type="ECO:0000313" key="3">
    <source>
        <dbReference type="EMBL" id="ABO96993.1"/>
    </source>
</evidence>
<dbReference type="InterPro" id="IPR046336">
    <property type="entry name" value="Lon_prtase_N_sf"/>
</dbReference>
<dbReference type="KEGG" id="olu:OSTLU_32654"/>
<dbReference type="OMA" id="PYYMEAI"/>
<feature type="compositionally biased region" description="Low complexity" evidence="1">
    <location>
        <begin position="1"/>
        <end position="25"/>
    </location>
</feature>
<name>A4S088_OSTLU</name>
<keyword evidence="4" id="KW-1185">Reference proteome</keyword>
<dbReference type="Proteomes" id="UP000001568">
    <property type="component" value="Chromosome 7"/>
</dbReference>
<dbReference type="Gramene" id="ABO96993">
    <property type="protein sequence ID" value="ABO96993"/>
    <property type="gene ID" value="OSTLU_32654"/>
</dbReference>
<dbReference type="Gene3D" id="2.30.130.40">
    <property type="entry name" value="LON domain-like"/>
    <property type="match status" value="1"/>
</dbReference>
<feature type="domain" description="Lon N-terminal" evidence="2">
    <location>
        <begin position="229"/>
        <end position="446"/>
    </location>
</feature>
<dbReference type="InterPro" id="IPR015947">
    <property type="entry name" value="PUA-like_sf"/>
</dbReference>
<dbReference type="SUPFAM" id="SSF88697">
    <property type="entry name" value="PUA domain-like"/>
    <property type="match status" value="1"/>
</dbReference>
<accession>A4S088</accession>
<dbReference type="STRING" id="436017.A4S088"/>
<evidence type="ECO:0000313" key="4">
    <source>
        <dbReference type="Proteomes" id="UP000001568"/>
    </source>
</evidence>
<feature type="region of interest" description="Disordered" evidence="1">
    <location>
        <begin position="265"/>
        <end position="287"/>
    </location>
</feature>
<dbReference type="OrthoDB" id="264917at2759"/>
<reference evidence="3 4" key="1">
    <citation type="journal article" date="2007" name="Proc. Natl. Acad. Sci. U.S.A.">
        <title>The tiny eukaryote Ostreococcus provides genomic insights into the paradox of plankton speciation.</title>
        <authorList>
            <person name="Palenik B."/>
            <person name="Grimwood J."/>
            <person name="Aerts A."/>
            <person name="Rouze P."/>
            <person name="Salamov A."/>
            <person name="Putnam N."/>
            <person name="Dupont C."/>
            <person name="Jorgensen R."/>
            <person name="Derelle E."/>
            <person name="Rombauts S."/>
            <person name="Zhou K."/>
            <person name="Otillar R."/>
            <person name="Merchant S.S."/>
            <person name="Podell S."/>
            <person name="Gaasterland T."/>
            <person name="Napoli C."/>
            <person name="Gendler K."/>
            <person name="Manuell A."/>
            <person name="Tai V."/>
            <person name="Vallon O."/>
            <person name="Piganeau G."/>
            <person name="Jancek S."/>
            <person name="Heijde M."/>
            <person name="Jabbari K."/>
            <person name="Bowler C."/>
            <person name="Lohr M."/>
            <person name="Robbens S."/>
            <person name="Werner G."/>
            <person name="Dubchak I."/>
            <person name="Pazour G.J."/>
            <person name="Ren Q."/>
            <person name="Paulsen I."/>
            <person name="Delwiche C."/>
            <person name="Schmutz J."/>
            <person name="Rokhsar D."/>
            <person name="Van de Peer Y."/>
            <person name="Moreau H."/>
            <person name="Grigoriev I.V."/>
        </authorList>
    </citation>
    <scope>NUCLEOTIDE SEQUENCE [LARGE SCALE GENOMIC DNA]</scope>
    <source>
        <strain evidence="3 4">CCE9901</strain>
    </source>
</reference>
<dbReference type="Pfam" id="PF02190">
    <property type="entry name" value="LON_substr_bdg"/>
    <property type="match status" value="1"/>
</dbReference>
<feature type="region of interest" description="Disordered" evidence="1">
    <location>
        <begin position="96"/>
        <end position="129"/>
    </location>
</feature>
<dbReference type="HOGENOM" id="CLU_542481_0_0_1"/>
<dbReference type="PANTHER" id="PTHR46732:SF8">
    <property type="entry name" value="ATP-DEPENDENT PROTEASE LA (LON) DOMAIN PROTEIN"/>
    <property type="match status" value="1"/>
</dbReference>
<proteinExistence type="predicted"/>
<feature type="compositionally biased region" description="Basic and acidic residues" evidence="1">
    <location>
        <begin position="268"/>
        <end position="285"/>
    </location>
</feature>
<dbReference type="InterPro" id="IPR003111">
    <property type="entry name" value="Lon_prtase_N"/>
</dbReference>
<dbReference type="EMBL" id="CP000587">
    <property type="protein sequence ID" value="ABO96993.1"/>
    <property type="molecule type" value="Genomic_DNA"/>
</dbReference>
<dbReference type="PANTHER" id="PTHR46732">
    <property type="entry name" value="ATP-DEPENDENT PROTEASE LA (LON) DOMAIN PROTEIN"/>
    <property type="match status" value="1"/>
</dbReference>
<dbReference type="RefSeq" id="XP_001418700.1">
    <property type="nucleotide sequence ID" value="XM_001418663.1"/>
</dbReference>
<gene>
    <name evidence="3" type="ORF">OSTLU_32654</name>
</gene>
<protein>
    <recommendedName>
        <fullName evidence="2">Lon N-terminal domain-containing protein</fullName>
    </recommendedName>
</protein>
<evidence type="ECO:0000256" key="1">
    <source>
        <dbReference type="SAM" id="MobiDB-lite"/>
    </source>
</evidence>
<feature type="compositionally biased region" description="Low complexity" evidence="1">
    <location>
        <begin position="61"/>
        <end position="80"/>
    </location>
</feature>
<dbReference type="AlphaFoldDB" id="A4S088"/>
<sequence length="546" mass="59405">MSTARCARAPRVAPARAPSASATTKPRARARATRARAFWDRFGVSKTDDVPSGENVDADARATATATATTTTRAAKPTAEDSLSALSALLGEDEREAKAARELEEADARRAEAQARERERKEAGAARRREFVKADAATTRIQRLQAVFLDVPLGMMDFSTMKDKTPGGEALGPEPEWFKLPTEVFDKVTGERFVVEEESDSGLELKPKGSGESEGDSGEIVRLPGEFQLPVIPYPFVATPGTYVRLNLFEPRWLTLFSKLIPGGDESATDKATESRPSSEVKTDEDGFGASTVRRRVLRGIDGKAKIDLNALPIIEAYETGARSFDIVPGFGRLPEDEFVDTNAFGAVFRGLDGQIASVGTTMEVQAHDVVVDGRLLSVCAKGTRRFKVLRVAQTEPYVIVDAVPIEDDDQSSVVTPDQASAEAVNEVFDLMKVVDPYYMEAIGLEDVSKSDVKDMTEFDLANVMYYTHPTLALKLLASKDSALRKRVVLASAKSFKRAIELGFTPRKSRLLSSFVNLALLFGVGFTILAIKNALEGDPSGLDDFY</sequence>
<evidence type="ECO:0000259" key="2">
    <source>
        <dbReference type="Pfam" id="PF02190"/>
    </source>
</evidence>
<feature type="region of interest" description="Disordered" evidence="1">
    <location>
        <begin position="196"/>
        <end position="218"/>
    </location>
</feature>